<dbReference type="eggNOG" id="COG1807">
    <property type="taxonomic scope" value="Bacteria"/>
</dbReference>
<feature type="transmembrane region" description="Helical" evidence="1">
    <location>
        <begin position="273"/>
        <end position="292"/>
    </location>
</feature>
<feature type="transmembrane region" description="Helical" evidence="1">
    <location>
        <begin position="304"/>
        <end position="324"/>
    </location>
</feature>
<sequence length="444" mass="48595">MVRGWVVALAVLNVVRAMTLPVTPGEAWNYDRFVAPPWREAFEHFDLNNHVLNTLLIRISTARFHLTELSLRLPSLLGGLLYLWVAYRIATRRFAPGTVAIAVLGLLTLNPMVLDGMSEARGYGMALALLLWALELMLESAETFSLRKFNLAAVCLGLSVSAALAFAAPASAMAAVFLGWGRGWVYPKGQGRVFVLLSFLSAFMLLAIPIDHTAAGAFMAGATSLRQSLNEISEISLGTSLKVVWGAVRIGFGLLAAGSLVAGVRMWRRTTGGLIVLTSATLSLTLVILLAANRWVHSRFPEGGAVYLVPLCTLVFTSILLKWKHKAAQVVLYAASFGLMALYLNALGFGTYAAGKQFAGGRVIAKKLRAEIGMRPARIGVSEAAEPVFNYYRTRLRQGNWERIERRPPTGRYDYYVLAGTDRTLVEERHLHVLYKDVGLTLAQ</sequence>
<dbReference type="HOGENOM" id="CLU_616625_0_0_0"/>
<reference evidence="2" key="1">
    <citation type="submission" date="2006-10" db="EMBL/GenBank/DDBJ databases">
        <title>Complete sequence of Solibacter usitatus Ellin6076.</title>
        <authorList>
            <consortium name="US DOE Joint Genome Institute"/>
            <person name="Copeland A."/>
            <person name="Lucas S."/>
            <person name="Lapidus A."/>
            <person name="Barry K."/>
            <person name="Detter J.C."/>
            <person name="Glavina del Rio T."/>
            <person name="Hammon N."/>
            <person name="Israni S."/>
            <person name="Dalin E."/>
            <person name="Tice H."/>
            <person name="Pitluck S."/>
            <person name="Thompson L.S."/>
            <person name="Brettin T."/>
            <person name="Bruce D."/>
            <person name="Han C."/>
            <person name="Tapia R."/>
            <person name="Gilna P."/>
            <person name="Schmutz J."/>
            <person name="Larimer F."/>
            <person name="Land M."/>
            <person name="Hauser L."/>
            <person name="Kyrpides N."/>
            <person name="Mikhailova N."/>
            <person name="Janssen P.H."/>
            <person name="Kuske C.R."/>
            <person name="Richardson P."/>
        </authorList>
    </citation>
    <scope>NUCLEOTIDE SEQUENCE</scope>
    <source>
        <strain evidence="2">Ellin6076</strain>
    </source>
</reference>
<feature type="transmembrane region" description="Helical" evidence="1">
    <location>
        <begin position="69"/>
        <end position="87"/>
    </location>
</feature>
<feature type="transmembrane region" description="Helical" evidence="1">
    <location>
        <begin position="94"/>
        <end position="114"/>
    </location>
</feature>
<evidence type="ECO:0000256" key="1">
    <source>
        <dbReference type="SAM" id="Phobius"/>
    </source>
</evidence>
<feature type="transmembrane region" description="Helical" evidence="1">
    <location>
        <begin position="193"/>
        <end position="222"/>
    </location>
</feature>
<dbReference type="STRING" id="234267.Acid_3795"/>
<protein>
    <recommendedName>
        <fullName evidence="3">Glycosyltransferase RgtA/B/C/D-like domain-containing protein</fullName>
    </recommendedName>
</protein>
<organism evidence="2">
    <name type="scientific">Solibacter usitatus (strain Ellin6076)</name>
    <dbReference type="NCBI Taxonomy" id="234267"/>
    <lineage>
        <taxon>Bacteria</taxon>
        <taxon>Pseudomonadati</taxon>
        <taxon>Acidobacteriota</taxon>
        <taxon>Terriglobia</taxon>
        <taxon>Bryobacterales</taxon>
        <taxon>Solibacteraceae</taxon>
        <taxon>Candidatus Solibacter</taxon>
    </lineage>
</organism>
<feature type="transmembrane region" description="Helical" evidence="1">
    <location>
        <begin position="330"/>
        <end position="354"/>
    </location>
</feature>
<keyword evidence="1" id="KW-1133">Transmembrane helix</keyword>
<dbReference type="InParanoid" id="Q020A0"/>
<keyword evidence="1" id="KW-0812">Transmembrane</keyword>
<gene>
    <name evidence="2" type="ordered locus">Acid_3795</name>
</gene>
<feature type="transmembrane region" description="Helical" evidence="1">
    <location>
        <begin position="243"/>
        <end position="267"/>
    </location>
</feature>
<keyword evidence="1" id="KW-0472">Membrane</keyword>
<dbReference type="AlphaFoldDB" id="Q020A0"/>
<accession>Q020A0</accession>
<evidence type="ECO:0008006" key="3">
    <source>
        <dbReference type="Google" id="ProtNLM"/>
    </source>
</evidence>
<feature type="transmembrane region" description="Helical" evidence="1">
    <location>
        <begin position="120"/>
        <end position="138"/>
    </location>
</feature>
<feature type="transmembrane region" description="Helical" evidence="1">
    <location>
        <begin position="150"/>
        <end position="181"/>
    </location>
</feature>
<evidence type="ECO:0000313" key="2">
    <source>
        <dbReference type="EMBL" id="ABJ84765.1"/>
    </source>
</evidence>
<dbReference type="EMBL" id="CP000473">
    <property type="protein sequence ID" value="ABJ84765.1"/>
    <property type="molecule type" value="Genomic_DNA"/>
</dbReference>
<name>Q020A0_SOLUE</name>
<proteinExistence type="predicted"/>
<dbReference type="KEGG" id="sus:Acid_3795"/>